<feature type="compositionally biased region" description="Polar residues" evidence="1">
    <location>
        <begin position="271"/>
        <end position="282"/>
    </location>
</feature>
<keyword evidence="3" id="KW-1185">Reference proteome</keyword>
<evidence type="ECO:0000256" key="1">
    <source>
        <dbReference type="SAM" id="MobiDB-lite"/>
    </source>
</evidence>
<protein>
    <submittedName>
        <fullName evidence="2">Uncharacterized protein</fullName>
    </submittedName>
</protein>
<name>A0A3G8JPU4_9ACTN</name>
<feature type="region of interest" description="Disordered" evidence="1">
    <location>
        <begin position="262"/>
        <end position="291"/>
    </location>
</feature>
<gene>
    <name evidence="2" type="ORF">D7316_03742</name>
</gene>
<sequence>MSWSRRIGAPTAISVAVLGVLAVPAAARATPIVTVHHSAIQRPIPPPPGALAAAFVANQFTYCSLICPHILDFVIDVPVAVVRAPGVFTVAQARTHSVDRSAGIALASVTAPANSAMNGIIGNDLNLVLPRAQNALEVAVVEMLRVADTAQSGSAPGAVSSAFDTARSRILDALHAPVVIDPPQLATPTTPAQAAALDAIDVGSAVLFRAPEMLMVGATSAADDAADELATTGNVARARDTGAASFSNVIEQANGVIHHAIANRHRPVPTRAQTGSKYSPTGSGLGTLDQE</sequence>
<evidence type="ECO:0000313" key="3">
    <source>
        <dbReference type="Proteomes" id="UP000271469"/>
    </source>
</evidence>
<dbReference type="KEGG" id="gom:D7316_03742"/>
<dbReference type="EMBL" id="CP033972">
    <property type="protein sequence ID" value="AZG47134.1"/>
    <property type="molecule type" value="Genomic_DNA"/>
</dbReference>
<evidence type="ECO:0000313" key="2">
    <source>
        <dbReference type="EMBL" id="AZG47134.1"/>
    </source>
</evidence>
<accession>A0A3G8JPU4</accession>
<dbReference type="RefSeq" id="WP_124709545.1">
    <property type="nucleotide sequence ID" value="NZ_CP033972.1"/>
</dbReference>
<proteinExistence type="predicted"/>
<dbReference type="OrthoDB" id="4628712at2"/>
<dbReference type="Proteomes" id="UP000271469">
    <property type="component" value="Chromosome"/>
</dbReference>
<dbReference type="AlphaFoldDB" id="A0A3G8JPU4"/>
<organism evidence="2 3">
    <name type="scientific">Gordonia insulae</name>
    <dbReference type="NCBI Taxonomy" id="2420509"/>
    <lineage>
        <taxon>Bacteria</taxon>
        <taxon>Bacillati</taxon>
        <taxon>Actinomycetota</taxon>
        <taxon>Actinomycetes</taxon>
        <taxon>Mycobacteriales</taxon>
        <taxon>Gordoniaceae</taxon>
        <taxon>Gordonia</taxon>
    </lineage>
</organism>
<reference evidence="2 3" key="1">
    <citation type="submission" date="2018-11" db="EMBL/GenBank/DDBJ databases">
        <title>Gordonia insulae sp. nov., isolated from an island soil.</title>
        <authorList>
            <person name="Kim Y.S."/>
            <person name="Kim S.B."/>
        </authorList>
    </citation>
    <scope>NUCLEOTIDE SEQUENCE [LARGE SCALE GENOMIC DNA]</scope>
    <source>
        <strain evidence="2 3">MMS17-SY073</strain>
    </source>
</reference>